<proteinExistence type="predicted"/>
<reference evidence="2 3" key="1">
    <citation type="submission" date="2019-12" db="EMBL/GenBank/DDBJ databases">
        <authorList>
            <person name="Li J."/>
        </authorList>
    </citation>
    <scope>NUCLEOTIDE SEQUENCE [LARGE SCALE GENOMIC DNA]</scope>
    <source>
        <strain evidence="2 3">HL2-2</strain>
    </source>
</reference>
<protein>
    <submittedName>
        <fullName evidence="2">SH3 domain-containing protein</fullName>
    </submittedName>
</protein>
<accession>A0A6L6U4A1</accession>
<dbReference type="RefSeq" id="WP_157361323.1">
    <property type="nucleotide sequence ID" value="NZ_WOWS01000001.1"/>
</dbReference>
<dbReference type="Gene3D" id="2.30.30.40">
    <property type="entry name" value="SH3 Domains"/>
    <property type="match status" value="1"/>
</dbReference>
<evidence type="ECO:0000313" key="3">
    <source>
        <dbReference type="Proteomes" id="UP000478208"/>
    </source>
</evidence>
<feature type="domain" description="SH3b" evidence="1">
    <location>
        <begin position="40"/>
        <end position="100"/>
    </location>
</feature>
<keyword evidence="3" id="KW-1185">Reference proteome</keyword>
<dbReference type="InterPro" id="IPR003646">
    <property type="entry name" value="SH3-like_bac-type"/>
</dbReference>
<comment type="caution">
    <text evidence="2">The sequence shown here is derived from an EMBL/GenBank/DDBJ whole genome shotgun (WGS) entry which is preliminary data.</text>
</comment>
<gene>
    <name evidence="2" type="ORF">GN138_00295</name>
</gene>
<dbReference type="EMBL" id="WOWS01000001">
    <property type="protein sequence ID" value="MUU76871.1"/>
    <property type="molecule type" value="Genomic_DNA"/>
</dbReference>
<name>A0A6L6U4A1_9FLAO</name>
<dbReference type="Pfam" id="PF08239">
    <property type="entry name" value="SH3_3"/>
    <property type="match status" value="1"/>
</dbReference>
<evidence type="ECO:0000259" key="1">
    <source>
        <dbReference type="Pfam" id="PF08239"/>
    </source>
</evidence>
<organism evidence="2 3">
    <name type="scientific">Winogradskyella endarachnes</name>
    <dbReference type="NCBI Taxonomy" id="2681965"/>
    <lineage>
        <taxon>Bacteria</taxon>
        <taxon>Pseudomonadati</taxon>
        <taxon>Bacteroidota</taxon>
        <taxon>Flavobacteriia</taxon>
        <taxon>Flavobacteriales</taxon>
        <taxon>Flavobacteriaceae</taxon>
        <taxon>Winogradskyella</taxon>
    </lineage>
</organism>
<sequence length="278" mass="32328">MKKIILLVFFICNIVIGQNSSQFEYDQEFKINQTVFLFGDNVKLRNEPSTDAKTISLLKIGTTLKIIEVTDKTYLYNGIESPWYKVEYNDKQGYLVGGLISITEKKSNETRFLFSFKMDNSKLYVITRVLTNKSSDYLENITEFKGDNYLFRIFLHDNLGIENVNHILYFNYLPESCEANTGGFYLFLNDSGLHKVLDLTSSADIGFWESEILIFPNNPNGEKDKILFLKEHGQFPEDIESNDDPIWEETNSIKINLKWEDNKLTPNPRTILNKIENY</sequence>
<dbReference type="AlphaFoldDB" id="A0A6L6U4A1"/>
<evidence type="ECO:0000313" key="2">
    <source>
        <dbReference type="EMBL" id="MUU76871.1"/>
    </source>
</evidence>
<dbReference type="Proteomes" id="UP000478208">
    <property type="component" value="Unassembled WGS sequence"/>
</dbReference>